<dbReference type="InterPro" id="IPR043502">
    <property type="entry name" value="DNA/RNA_pol_sf"/>
</dbReference>
<proteinExistence type="predicted"/>
<evidence type="ECO:0000313" key="1">
    <source>
        <dbReference type="EMBL" id="EYC26451.1"/>
    </source>
</evidence>
<gene>
    <name evidence="1" type="primary">Acey_s0010.g1162</name>
    <name evidence="1" type="ORF">Y032_0010g1162</name>
</gene>
<accession>A0A016VGM3</accession>
<sequence length="74" mass="8525">MANFFRKFIPNFAQTAAPLYELTKDKFDAAIRQCLVRAQLQNDVLLASIPNHNIKKHLPEKRSKLFGLSLETPR</sequence>
<keyword evidence="2" id="KW-1185">Reference proteome</keyword>
<dbReference type="AlphaFoldDB" id="A0A016VGM3"/>
<reference evidence="2" key="1">
    <citation type="journal article" date="2015" name="Nat. Genet.">
        <title>The genome and transcriptome of the zoonotic hookworm Ancylostoma ceylanicum identify infection-specific gene families.</title>
        <authorList>
            <person name="Schwarz E.M."/>
            <person name="Hu Y."/>
            <person name="Antoshechkin I."/>
            <person name="Miller M.M."/>
            <person name="Sternberg P.W."/>
            <person name="Aroian R.V."/>
        </authorList>
    </citation>
    <scope>NUCLEOTIDE SEQUENCE</scope>
    <source>
        <strain evidence="2">HY135</strain>
    </source>
</reference>
<dbReference type="OrthoDB" id="5889566at2759"/>
<dbReference type="EMBL" id="JARK01001346">
    <property type="protein sequence ID" value="EYC26451.1"/>
    <property type="molecule type" value="Genomic_DNA"/>
</dbReference>
<protein>
    <submittedName>
        <fullName evidence="1">Uncharacterized protein</fullName>
    </submittedName>
</protein>
<name>A0A016VGM3_9BILA</name>
<dbReference type="Proteomes" id="UP000024635">
    <property type="component" value="Unassembled WGS sequence"/>
</dbReference>
<dbReference type="Gene3D" id="3.30.70.270">
    <property type="match status" value="1"/>
</dbReference>
<dbReference type="SUPFAM" id="SSF56672">
    <property type="entry name" value="DNA/RNA polymerases"/>
    <property type="match status" value="1"/>
</dbReference>
<comment type="caution">
    <text evidence="1">The sequence shown here is derived from an EMBL/GenBank/DDBJ whole genome shotgun (WGS) entry which is preliminary data.</text>
</comment>
<organism evidence="1 2">
    <name type="scientific">Ancylostoma ceylanicum</name>
    <dbReference type="NCBI Taxonomy" id="53326"/>
    <lineage>
        <taxon>Eukaryota</taxon>
        <taxon>Metazoa</taxon>
        <taxon>Ecdysozoa</taxon>
        <taxon>Nematoda</taxon>
        <taxon>Chromadorea</taxon>
        <taxon>Rhabditida</taxon>
        <taxon>Rhabditina</taxon>
        <taxon>Rhabditomorpha</taxon>
        <taxon>Strongyloidea</taxon>
        <taxon>Ancylostomatidae</taxon>
        <taxon>Ancylostomatinae</taxon>
        <taxon>Ancylostoma</taxon>
    </lineage>
</organism>
<evidence type="ECO:0000313" key="2">
    <source>
        <dbReference type="Proteomes" id="UP000024635"/>
    </source>
</evidence>
<dbReference type="InterPro" id="IPR043128">
    <property type="entry name" value="Rev_trsase/Diguanyl_cyclase"/>
</dbReference>